<feature type="region of interest" description="Disordered" evidence="1">
    <location>
        <begin position="135"/>
        <end position="163"/>
    </location>
</feature>
<reference evidence="2" key="1">
    <citation type="submission" date="2011-04" db="EMBL/GenBank/DDBJ databases">
        <title>Evolution of plant cell wall degrading machinery underlies the functional diversity of forest fungi.</title>
        <authorList>
            <consortium name="US DOE Joint Genome Institute (JGI-PGF)"/>
            <person name="Eastwood D.C."/>
            <person name="Floudas D."/>
            <person name="Binder M."/>
            <person name="Majcherczyk A."/>
            <person name="Schneider P."/>
            <person name="Aerts A."/>
            <person name="Asiegbu F.O."/>
            <person name="Baker S.E."/>
            <person name="Barry K."/>
            <person name="Bendiksby M."/>
            <person name="Blumentritt M."/>
            <person name="Coutinho P.M."/>
            <person name="Cullen D."/>
            <person name="Cullen D."/>
            <person name="Gathman A."/>
            <person name="Goodell B."/>
            <person name="Henrissat B."/>
            <person name="Ihrmark K."/>
            <person name="Kauserud H."/>
            <person name="Kohler A."/>
            <person name="LaButti K."/>
            <person name="Lapidus A."/>
            <person name="Lavin J.L."/>
            <person name="Lee Y.-H."/>
            <person name="Lindquist E."/>
            <person name="Lilly W."/>
            <person name="Lucas S."/>
            <person name="Morin E."/>
            <person name="Murat C."/>
            <person name="Oguiza J.A."/>
            <person name="Park J."/>
            <person name="Pisabarro A.G."/>
            <person name="Riley R."/>
            <person name="Rosling A."/>
            <person name="Salamov A."/>
            <person name="Schmidt O."/>
            <person name="Schmutz J."/>
            <person name="Skrede I."/>
            <person name="Stenlid J."/>
            <person name="Wiebenga A."/>
            <person name="Xie X."/>
            <person name="Kues U."/>
            <person name="Hibbett D.S."/>
            <person name="Hoffmeister D."/>
            <person name="Hogberg N."/>
            <person name="Martin F."/>
            <person name="Grigoriev I.V."/>
            <person name="Watkinson S.C."/>
        </authorList>
    </citation>
    <scope>NUCLEOTIDE SEQUENCE</scope>
    <source>
        <strain evidence="2">S7.9</strain>
    </source>
</reference>
<proteinExistence type="predicted"/>
<dbReference type="RefSeq" id="XP_007317277.1">
    <property type="nucleotide sequence ID" value="XM_007317215.1"/>
</dbReference>
<protein>
    <submittedName>
        <fullName evidence="2">Uncharacterized protein</fullName>
    </submittedName>
</protein>
<feature type="region of interest" description="Disordered" evidence="1">
    <location>
        <begin position="1"/>
        <end position="50"/>
    </location>
</feature>
<dbReference type="Proteomes" id="UP000008064">
    <property type="component" value="Unassembled WGS sequence"/>
</dbReference>
<evidence type="ECO:0000256" key="1">
    <source>
        <dbReference type="SAM" id="MobiDB-lite"/>
    </source>
</evidence>
<dbReference type="GeneID" id="18818813"/>
<feature type="region of interest" description="Disordered" evidence="1">
    <location>
        <begin position="70"/>
        <end position="108"/>
    </location>
</feature>
<dbReference type="HOGENOM" id="CLU_1415965_0_0_1"/>
<accession>F8NU81</accession>
<dbReference type="KEGG" id="sla:SERLADRAFT_464869"/>
<organism>
    <name type="scientific">Serpula lacrymans var. lacrymans (strain S7.9)</name>
    <name type="common">Dry rot fungus</name>
    <dbReference type="NCBI Taxonomy" id="578457"/>
    <lineage>
        <taxon>Eukaryota</taxon>
        <taxon>Fungi</taxon>
        <taxon>Dikarya</taxon>
        <taxon>Basidiomycota</taxon>
        <taxon>Agaricomycotina</taxon>
        <taxon>Agaricomycetes</taxon>
        <taxon>Agaricomycetidae</taxon>
        <taxon>Boletales</taxon>
        <taxon>Coniophorineae</taxon>
        <taxon>Serpulaceae</taxon>
        <taxon>Serpula</taxon>
    </lineage>
</organism>
<gene>
    <name evidence="2" type="ORF">SERLADRAFT_464869</name>
</gene>
<dbReference type="AlphaFoldDB" id="F8NU81"/>
<sequence>MSLPEGGLPLGFVPSGPPVSPYSRGGDTAYTAAGVPLPPSTIGSHHHRLPSNGKYTGSTATVPMPGGYNDVFASGSSDHPAVIPPRSAKYADSEDESVSSSISSSLTTPPARKINMVKASGDPYYRTPGSVRSTASRLTGAGVPLPPSTVAGTPRTSHSHTPDIRHLHAGVTPANLHRTMSFSTERNASVRG</sequence>
<name>F8NU81_SERL9</name>
<dbReference type="EMBL" id="GL945433">
    <property type="protein sequence ID" value="EGO25155.1"/>
    <property type="molecule type" value="Genomic_DNA"/>
</dbReference>
<evidence type="ECO:0000313" key="2">
    <source>
        <dbReference type="EMBL" id="EGO25155.1"/>
    </source>
</evidence>
<dbReference type="OrthoDB" id="3268221at2759"/>